<dbReference type="PIRSF" id="PIRSF003085">
    <property type="entry name" value="CMAS"/>
    <property type="match status" value="1"/>
</dbReference>
<keyword evidence="3" id="KW-0808">Transferase</keyword>
<accession>A0AAV3TYV1</accession>
<keyword evidence="2" id="KW-0489">Methyltransferase</keyword>
<dbReference type="InterPro" id="IPR050723">
    <property type="entry name" value="CFA/CMAS"/>
</dbReference>
<feature type="active site" evidence="6">
    <location>
        <position position="395"/>
    </location>
</feature>
<evidence type="ECO:0000256" key="2">
    <source>
        <dbReference type="ARBA" id="ARBA00022603"/>
    </source>
</evidence>
<evidence type="ECO:0000256" key="4">
    <source>
        <dbReference type="ARBA" id="ARBA00022691"/>
    </source>
</evidence>
<keyword evidence="8" id="KW-1185">Reference proteome</keyword>
<dbReference type="GO" id="GO:0032259">
    <property type="term" value="P:methylation"/>
    <property type="evidence" value="ECO:0007669"/>
    <property type="project" value="UniProtKB-KW"/>
</dbReference>
<comment type="caution">
    <text evidence="7">The sequence shown here is derived from an EMBL/GenBank/DDBJ whole genome shotgun (WGS) entry which is preliminary data.</text>
</comment>
<protein>
    <submittedName>
        <fullName evidence="7">Cyclopropane-fatty-acyl-phospholipid synthase family protein</fullName>
    </submittedName>
</protein>
<reference evidence="8" key="1">
    <citation type="journal article" date="2019" name="Int. J. Syst. Evol. Microbiol.">
        <title>The Global Catalogue of Microorganisms (GCM) 10K type strain sequencing project: providing services to taxonomists for standard genome sequencing and annotation.</title>
        <authorList>
            <consortium name="The Broad Institute Genomics Platform"/>
            <consortium name="The Broad Institute Genome Sequencing Center for Infectious Disease"/>
            <person name="Wu L."/>
            <person name="Ma J."/>
        </authorList>
    </citation>
    <scope>NUCLEOTIDE SEQUENCE [LARGE SCALE GENOMIC DNA]</scope>
    <source>
        <strain evidence="8">JCM 19134</strain>
    </source>
</reference>
<sequence>MKAISIDETKPASRQTHRRWLDNMAKDLIFDLFKQLTVGRLTISEGNETYTFGQDAQLAEVNAHIVVHQPWAYRQVLFNGSIGSGEAYMQRGWSSPDLLQVIRIFVRNQKTLVKMDNRVTKLKGIFCWAFHKMNSNTVSGSQNNIAAHYDLSNEFFGLFLDPWRMYSAAVFDTPGCTLEQASVKKLDQVCRALKLSESDHLLEIGTGWGGLAIYAAKRFGCRVTTTTISQQQYEYAKDWVAKEGLNEKITLLKQDYRLLEGEFDKLVSIEMIEAVGHEYYATFFNKCSDLLKPDGLMLLQSITIADQNYYQAKKSVDFIQRYIFPGGALPSVEVLAKNVRKHTDMQIVSLTDITEDYAKTLAIWRERFWANIDRVRSMGFDGVFERMWEFYLAYCEGGFKERAIGTVQVLVAKPDARNLPHFIG</sequence>
<gene>
    <name evidence="7" type="ORF">GCM10025791_08440</name>
</gene>
<evidence type="ECO:0000256" key="5">
    <source>
        <dbReference type="ARBA" id="ARBA00023098"/>
    </source>
</evidence>
<dbReference type="Gene3D" id="3.40.50.150">
    <property type="entry name" value="Vaccinia Virus protein VP39"/>
    <property type="match status" value="1"/>
</dbReference>
<dbReference type="Pfam" id="PF02353">
    <property type="entry name" value="CMAS"/>
    <property type="match status" value="1"/>
</dbReference>
<dbReference type="GO" id="GO:0008610">
    <property type="term" value="P:lipid biosynthetic process"/>
    <property type="evidence" value="ECO:0007669"/>
    <property type="project" value="InterPro"/>
</dbReference>
<dbReference type="Proteomes" id="UP001409585">
    <property type="component" value="Unassembled WGS sequence"/>
</dbReference>
<dbReference type="EMBL" id="BAABLX010000007">
    <property type="protein sequence ID" value="GAA4933991.1"/>
    <property type="molecule type" value="Genomic_DNA"/>
</dbReference>
<evidence type="ECO:0000256" key="3">
    <source>
        <dbReference type="ARBA" id="ARBA00022679"/>
    </source>
</evidence>
<keyword evidence="5" id="KW-0443">Lipid metabolism</keyword>
<evidence type="ECO:0000256" key="6">
    <source>
        <dbReference type="PIRSR" id="PIRSR003085-1"/>
    </source>
</evidence>
<evidence type="ECO:0000313" key="8">
    <source>
        <dbReference type="Proteomes" id="UP001409585"/>
    </source>
</evidence>
<dbReference type="SUPFAM" id="SSF53335">
    <property type="entry name" value="S-adenosyl-L-methionine-dependent methyltransferases"/>
    <property type="match status" value="1"/>
</dbReference>
<dbReference type="PANTHER" id="PTHR43667">
    <property type="entry name" value="CYCLOPROPANE-FATTY-ACYL-PHOSPHOLIPID SYNTHASE"/>
    <property type="match status" value="1"/>
</dbReference>
<dbReference type="InterPro" id="IPR003333">
    <property type="entry name" value="CMAS"/>
</dbReference>
<name>A0AAV3TYV1_9ALTE</name>
<comment type="similarity">
    <text evidence="1">Belongs to the CFA/CMAS family.</text>
</comment>
<dbReference type="AlphaFoldDB" id="A0AAV3TYV1"/>
<dbReference type="GO" id="GO:0008168">
    <property type="term" value="F:methyltransferase activity"/>
    <property type="evidence" value="ECO:0007669"/>
    <property type="project" value="UniProtKB-KW"/>
</dbReference>
<dbReference type="RefSeq" id="WP_345417545.1">
    <property type="nucleotide sequence ID" value="NZ_AP031496.1"/>
</dbReference>
<evidence type="ECO:0000256" key="1">
    <source>
        <dbReference type="ARBA" id="ARBA00010815"/>
    </source>
</evidence>
<evidence type="ECO:0000313" key="7">
    <source>
        <dbReference type="EMBL" id="GAA4933991.1"/>
    </source>
</evidence>
<proteinExistence type="inferred from homology"/>
<organism evidence="7 8">
    <name type="scientific">Halioxenophilus aromaticivorans</name>
    <dbReference type="NCBI Taxonomy" id="1306992"/>
    <lineage>
        <taxon>Bacteria</taxon>
        <taxon>Pseudomonadati</taxon>
        <taxon>Pseudomonadota</taxon>
        <taxon>Gammaproteobacteria</taxon>
        <taxon>Alteromonadales</taxon>
        <taxon>Alteromonadaceae</taxon>
        <taxon>Halioxenophilus</taxon>
    </lineage>
</organism>
<dbReference type="PANTHER" id="PTHR43667:SF2">
    <property type="entry name" value="FATTY ACID C-METHYL TRANSFERASE"/>
    <property type="match status" value="1"/>
</dbReference>
<dbReference type="InterPro" id="IPR029063">
    <property type="entry name" value="SAM-dependent_MTases_sf"/>
</dbReference>
<dbReference type="CDD" id="cd02440">
    <property type="entry name" value="AdoMet_MTases"/>
    <property type="match status" value="1"/>
</dbReference>
<keyword evidence="4" id="KW-0949">S-adenosyl-L-methionine</keyword>